<keyword evidence="14 16" id="KW-0594">Phospholipid biosynthesis</keyword>
<comment type="catalytic activity">
    <reaction evidence="16">
        <text>a CDP-1,2-diacyl-sn-glycerol + myo-inositol = a 1,2-diacyl-sn-glycero-3-phospho-(1D-myo-inositol) + CMP + H(+)</text>
        <dbReference type="Rhea" id="RHEA:11580"/>
        <dbReference type="ChEBI" id="CHEBI:15378"/>
        <dbReference type="ChEBI" id="CHEBI:17268"/>
        <dbReference type="ChEBI" id="CHEBI:57880"/>
        <dbReference type="ChEBI" id="CHEBI:58332"/>
        <dbReference type="ChEBI" id="CHEBI:60377"/>
        <dbReference type="EC" id="2.7.8.11"/>
    </reaction>
</comment>
<dbReference type="PANTHER" id="PTHR15362">
    <property type="entry name" value="PHOSPHATIDYLINOSITOL SYNTHASE"/>
    <property type="match status" value="1"/>
</dbReference>
<keyword evidence="13 16" id="KW-0472">Membrane</keyword>
<dbReference type="InterPro" id="IPR048254">
    <property type="entry name" value="CDP_ALCOHOL_P_TRANSF_CS"/>
</dbReference>
<comment type="subcellular location">
    <subcellularLocation>
        <location evidence="3">Membrane</location>
        <topology evidence="3">Multi-pass membrane protein</topology>
    </subcellularLocation>
</comment>
<dbReference type="PROSITE" id="PS00379">
    <property type="entry name" value="CDP_ALCOHOL_P_TRANSF"/>
    <property type="match status" value="1"/>
</dbReference>
<keyword evidence="9" id="KW-0479">Metal-binding</keyword>
<comment type="cofactor">
    <cofactor evidence="2">
        <name>Mg(2+)</name>
        <dbReference type="ChEBI" id="CHEBI:18420"/>
    </cofactor>
</comment>
<evidence type="ECO:0000256" key="8">
    <source>
        <dbReference type="ARBA" id="ARBA00022692"/>
    </source>
</evidence>
<comment type="similarity">
    <text evidence="4 16 17">Belongs to the CDP-alcohol phosphatidyltransferase class-I family.</text>
</comment>
<dbReference type="EC" id="2.7.8.11" evidence="5 16"/>
<evidence type="ECO:0000256" key="10">
    <source>
        <dbReference type="ARBA" id="ARBA00022842"/>
    </source>
</evidence>
<organism evidence="19">
    <name type="scientific">Eimeria falciformis</name>
    <dbReference type="NCBI Taxonomy" id="84963"/>
    <lineage>
        <taxon>Eukaryota</taxon>
        <taxon>Sar</taxon>
        <taxon>Alveolata</taxon>
        <taxon>Apicomplexa</taxon>
        <taxon>Conoidasida</taxon>
        <taxon>Coccidia</taxon>
        <taxon>Eucoccidiorida</taxon>
        <taxon>Eimeriorina</taxon>
        <taxon>Eimeriidae</taxon>
        <taxon>Eimeria</taxon>
    </lineage>
</organism>
<evidence type="ECO:0000256" key="16">
    <source>
        <dbReference type="PIRNR" id="PIRNR000848"/>
    </source>
</evidence>
<dbReference type="PANTHER" id="PTHR15362:SF4">
    <property type="entry name" value="CDP-DIACYLGLYCEROL--INOSITOL 3-PHOSPHATIDYLTRANSFERASE"/>
    <property type="match status" value="1"/>
</dbReference>
<dbReference type="AlphaFoldDB" id="A0A221S613"/>
<evidence type="ECO:0000256" key="1">
    <source>
        <dbReference type="ARBA" id="ARBA00001936"/>
    </source>
</evidence>
<evidence type="ECO:0000256" key="13">
    <source>
        <dbReference type="ARBA" id="ARBA00023136"/>
    </source>
</evidence>
<keyword evidence="6 16" id="KW-0444">Lipid biosynthesis</keyword>
<dbReference type="EMBL" id="KX785375">
    <property type="protein sequence ID" value="ASN64461.1"/>
    <property type="molecule type" value="mRNA"/>
</dbReference>
<dbReference type="InterPro" id="IPR014387">
    <property type="entry name" value="CDP_diag_ino_3_P_euk"/>
</dbReference>
<evidence type="ECO:0000256" key="17">
    <source>
        <dbReference type="RuleBase" id="RU003750"/>
    </source>
</evidence>
<accession>A0A221S613</accession>
<dbReference type="GO" id="GO:0005794">
    <property type="term" value="C:Golgi apparatus"/>
    <property type="evidence" value="ECO:0007669"/>
    <property type="project" value="TreeGrafter"/>
</dbReference>
<dbReference type="InterPro" id="IPR043130">
    <property type="entry name" value="CDP-OH_PTrfase_TM_dom"/>
</dbReference>
<evidence type="ECO:0000256" key="18">
    <source>
        <dbReference type="SAM" id="Phobius"/>
    </source>
</evidence>
<evidence type="ECO:0000256" key="3">
    <source>
        <dbReference type="ARBA" id="ARBA00004141"/>
    </source>
</evidence>
<comment type="cofactor">
    <cofactor evidence="1">
        <name>Mn(2+)</name>
        <dbReference type="ChEBI" id="CHEBI:29035"/>
    </cofactor>
</comment>
<keyword evidence="10" id="KW-0460">Magnesium</keyword>
<protein>
    <recommendedName>
        <fullName evidence="5 16">CDP-diacylglycerol--inositol 3-phosphatidyltransferase</fullName>
        <ecNumber evidence="5 16">2.7.8.11</ecNumber>
    </recommendedName>
</protein>
<dbReference type="GO" id="GO:0016020">
    <property type="term" value="C:membrane"/>
    <property type="evidence" value="ECO:0007669"/>
    <property type="project" value="UniProtKB-SubCell"/>
</dbReference>
<reference evidence="19" key="1">
    <citation type="submission" date="2016-08" db="EMBL/GenBank/DDBJ databases">
        <title>Expression of exclusive phospholipids and autonomous membrane biogenesis indicate a host-independent lifestyle of Eimeria sporozoites.</title>
        <authorList>
            <person name="Gupta N."/>
            <person name="Kong P."/>
        </authorList>
    </citation>
    <scope>NUCLEOTIDE SEQUENCE</scope>
</reference>
<evidence type="ECO:0000256" key="9">
    <source>
        <dbReference type="ARBA" id="ARBA00022723"/>
    </source>
</evidence>
<evidence type="ECO:0000256" key="12">
    <source>
        <dbReference type="ARBA" id="ARBA00023098"/>
    </source>
</evidence>
<dbReference type="Pfam" id="PF01066">
    <property type="entry name" value="CDP-OH_P_transf"/>
    <property type="match status" value="1"/>
</dbReference>
<keyword evidence="15 16" id="KW-1208">Phospholipid metabolism</keyword>
<dbReference type="GO" id="GO:0046872">
    <property type="term" value="F:metal ion binding"/>
    <property type="evidence" value="ECO:0007669"/>
    <property type="project" value="UniProtKB-KW"/>
</dbReference>
<proteinExistence type="evidence at transcript level"/>
<dbReference type="PIRSF" id="PIRSF000848">
    <property type="entry name" value="CDP_diag_ino_3_P"/>
    <property type="match status" value="1"/>
</dbReference>
<keyword evidence="8 18" id="KW-0812">Transmembrane</keyword>
<name>A0A221S613_9EIME</name>
<dbReference type="GO" id="GO:0006661">
    <property type="term" value="P:phosphatidylinositol biosynthetic process"/>
    <property type="evidence" value="ECO:0007669"/>
    <property type="project" value="TreeGrafter"/>
</dbReference>
<evidence type="ECO:0000256" key="15">
    <source>
        <dbReference type="ARBA" id="ARBA00023264"/>
    </source>
</evidence>
<evidence type="ECO:0000256" key="5">
    <source>
        <dbReference type="ARBA" id="ARBA00013212"/>
    </source>
</evidence>
<dbReference type="Gene3D" id="1.20.120.1760">
    <property type="match status" value="1"/>
</dbReference>
<evidence type="ECO:0000256" key="6">
    <source>
        <dbReference type="ARBA" id="ARBA00022516"/>
    </source>
</evidence>
<keyword evidence="12 16" id="KW-0443">Lipid metabolism</keyword>
<keyword evidence="11 18" id="KW-1133">Transmembrane helix</keyword>
<evidence type="ECO:0000256" key="14">
    <source>
        <dbReference type="ARBA" id="ARBA00023209"/>
    </source>
</evidence>
<feature type="transmembrane region" description="Helical" evidence="18">
    <location>
        <begin position="146"/>
        <end position="167"/>
    </location>
</feature>
<sequence length="221" mass="23745">MSMDKGLRPQDVCQVLLYVPNIIGYLRLVLLGLAALCRGGSWCFFLLYASSQILDSVDGFAARSLKQASVFGACLDQLTDRLSTCLLYILNAVAYPNYAWVFFCVLLADVGGHWVHFFAATAAGAASHKQVDAAPAILKLYYTSKALMVSSIFFYEGLFLSLLAAGASTPDSFARNAAIVCAATCVPLAAFKTLTNILQGFYGALRLASLPMPSVARKAED</sequence>
<evidence type="ECO:0000256" key="4">
    <source>
        <dbReference type="ARBA" id="ARBA00010441"/>
    </source>
</evidence>
<dbReference type="InterPro" id="IPR000462">
    <property type="entry name" value="CDP-OH_P_trans"/>
</dbReference>
<keyword evidence="7 16" id="KW-0808">Transferase</keyword>
<evidence type="ECO:0000256" key="11">
    <source>
        <dbReference type="ARBA" id="ARBA00022989"/>
    </source>
</evidence>
<evidence type="ECO:0000256" key="2">
    <source>
        <dbReference type="ARBA" id="ARBA00001946"/>
    </source>
</evidence>
<dbReference type="VEuPathDB" id="ToxoDB:EfaB_PLUS_6035.g572"/>
<dbReference type="GO" id="GO:0003881">
    <property type="term" value="F:CDP-diacylglycerol-inositol 3-phosphatidyltransferase activity"/>
    <property type="evidence" value="ECO:0007669"/>
    <property type="project" value="UniProtKB-UniRule"/>
</dbReference>
<evidence type="ECO:0000256" key="7">
    <source>
        <dbReference type="ARBA" id="ARBA00022679"/>
    </source>
</evidence>
<evidence type="ECO:0000313" key="19">
    <source>
        <dbReference type="EMBL" id="ASN64461.1"/>
    </source>
</evidence>